<accession>A0A3A5MHG2</accession>
<dbReference type="Gene3D" id="1.20.81.30">
    <property type="entry name" value="Type II secretion system (T2SS), domain F"/>
    <property type="match status" value="2"/>
</dbReference>
<dbReference type="PANTHER" id="PTHR30012">
    <property type="entry name" value="GENERAL SECRETION PATHWAY PROTEIN"/>
    <property type="match status" value="1"/>
</dbReference>
<evidence type="ECO:0000256" key="7">
    <source>
        <dbReference type="ARBA" id="ARBA00023136"/>
    </source>
</evidence>
<dbReference type="EMBL" id="QZVS01000082">
    <property type="protein sequence ID" value="RJT88515.1"/>
    <property type="molecule type" value="Genomic_DNA"/>
</dbReference>
<dbReference type="FunFam" id="1.20.81.30:FF:000001">
    <property type="entry name" value="Type II secretion system protein F"/>
    <property type="match status" value="2"/>
</dbReference>
<evidence type="ECO:0000313" key="11">
    <source>
        <dbReference type="Proteomes" id="UP000272015"/>
    </source>
</evidence>
<evidence type="ECO:0000256" key="5">
    <source>
        <dbReference type="ARBA" id="ARBA00022692"/>
    </source>
</evidence>
<evidence type="ECO:0000256" key="1">
    <source>
        <dbReference type="ARBA" id="ARBA00004429"/>
    </source>
</evidence>
<keyword evidence="7 8" id="KW-0472">Membrane</keyword>
<evidence type="ECO:0000256" key="4">
    <source>
        <dbReference type="ARBA" id="ARBA00022519"/>
    </source>
</evidence>
<reference evidence="10 11" key="1">
    <citation type="submission" date="2018-09" db="EMBL/GenBank/DDBJ databases">
        <title>Novel species of Cryobacterium.</title>
        <authorList>
            <person name="Liu Q."/>
            <person name="Xin Y.-H."/>
        </authorList>
    </citation>
    <scope>NUCLEOTIDE SEQUENCE [LARGE SCALE GENOMIC DNA]</scope>
    <source>
        <strain evidence="10 11">Hh39</strain>
    </source>
</reference>
<feature type="transmembrane region" description="Helical" evidence="8">
    <location>
        <begin position="381"/>
        <end position="405"/>
    </location>
</feature>
<comment type="subcellular location">
    <subcellularLocation>
        <location evidence="1">Cell inner membrane</location>
        <topology evidence="1">Multi-pass membrane protein</topology>
    </subcellularLocation>
</comment>
<evidence type="ECO:0000256" key="6">
    <source>
        <dbReference type="ARBA" id="ARBA00022989"/>
    </source>
</evidence>
<organism evidence="10 11">
    <name type="scientific">Cryobacterium melibiosiphilum</name>
    <dbReference type="NCBI Taxonomy" id="995039"/>
    <lineage>
        <taxon>Bacteria</taxon>
        <taxon>Bacillati</taxon>
        <taxon>Actinomycetota</taxon>
        <taxon>Actinomycetes</taxon>
        <taxon>Micrococcales</taxon>
        <taxon>Microbacteriaceae</taxon>
        <taxon>Cryobacterium</taxon>
    </lineage>
</organism>
<dbReference type="InterPro" id="IPR042094">
    <property type="entry name" value="T2SS_GspF_sf"/>
</dbReference>
<name>A0A3A5MHG2_9MICO</name>
<dbReference type="OrthoDB" id="9805682at2"/>
<evidence type="ECO:0000256" key="8">
    <source>
        <dbReference type="SAM" id="Phobius"/>
    </source>
</evidence>
<keyword evidence="4" id="KW-0997">Cell inner membrane</keyword>
<comment type="similarity">
    <text evidence="2">Belongs to the GSP F family.</text>
</comment>
<dbReference type="InterPro" id="IPR018076">
    <property type="entry name" value="T2SS_GspF_dom"/>
</dbReference>
<protein>
    <submittedName>
        <fullName evidence="10">Type II secretion system F family protein</fullName>
    </submittedName>
</protein>
<feature type="transmembrane region" description="Helical" evidence="8">
    <location>
        <begin position="217"/>
        <end position="243"/>
    </location>
</feature>
<evidence type="ECO:0000313" key="10">
    <source>
        <dbReference type="EMBL" id="RJT88515.1"/>
    </source>
</evidence>
<dbReference type="RefSeq" id="WP_119974586.1">
    <property type="nucleotide sequence ID" value="NZ_JBHSQA010000001.1"/>
</dbReference>
<evidence type="ECO:0000256" key="2">
    <source>
        <dbReference type="ARBA" id="ARBA00005745"/>
    </source>
</evidence>
<keyword evidence="11" id="KW-1185">Reference proteome</keyword>
<evidence type="ECO:0000259" key="9">
    <source>
        <dbReference type="Pfam" id="PF00482"/>
    </source>
</evidence>
<keyword evidence="6 8" id="KW-1133">Transmembrane helix</keyword>
<dbReference type="AlphaFoldDB" id="A0A3A5MHG2"/>
<evidence type="ECO:0000256" key="3">
    <source>
        <dbReference type="ARBA" id="ARBA00022475"/>
    </source>
</evidence>
<dbReference type="Proteomes" id="UP000272015">
    <property type="component" value="Unassembled WGS sequence"/>
</dbReference>
<feature type="domain" description="Type II secretion system protein GspF" evidence="9">
    <location>
        <begin position="278"/>
        <end position="400"/>
    </location>
</feature>
<comment type="caution">
    <text evidence="10">The sequence shown here is derived from an EMBL/GenBank/DDBJ whole genome shotgun (WGS) entry which is preliminary data.</text>
</comment>
<keyword evidence="5 8" id="KW-0812">Transmembrane</keyword>
<dbReference type="PRINTS" id="PR00812">
    <property type="entry name" value="BCTERIALGSPF"/>
</dbReference>
<proteinExistence type="inferred from homology"/>
<dbReference type="GO" id="GO:0005886">
    <property type="term" value="C:plasma membrane"/>
    <property type="evidence" value="ECO:0007669"/>
    <property type="project" value="UniProtKB-SubCell"/>
</dbReference>
<sequence length="409" mass="44258">MDNTLTWAYRGRDATDKLVKGRIVAPSENVVLARLEAIGLSPISIVEVTPKTGLNRDIQIPGFSKGVGLKDLAVMSRQMATMTSAGLTLLRTLNILADQTSNSQLAKMLDTVRTDVETGMSLSEAMVRHDKVFPPIMINLVKAGETGGFLEDSLNSVADNFESEVKLRDTIKSAMAYPVIVLIMAVVAVIGMLIFIVPVFESMFGDLGGELPFATHILVVLSEVMVWLAPVLAVIGAVFAIWWSKNKHTDRVRKAVDPIKLKIPVFGPLLTKLAIARFSRNFSTMIGAGVPILQSLSIVGETSGNWVVQRALLKVQHSVSQGRSIAGPLSLEPVFPAMVTQMIAVGEDAGALESMLAKIADFYDQEVQATTEQLTALIEPLMIAFIGIVIGGMVVALYLPMFSIFDYVK</sequence>
<dbReference type="PANTHER" id="PTHR30012:SF0">
    <property type="entry name" value="TYPE II SECRETION SYSTEM PROTEIN F-RELATED"/>
    <property type="match status" value="1"/>
</dbReference>
<feature type="transmembrane region" description="Helical" evidence="8">
    <location>
        <begin position="176"/>
        <end position="197"/>
    </location>
</feature>
<gene>
    <name evidence="10" type="ORF">D6T64_10315</name>
</gene>
<dbReference type="Pfam" id="PF00482">
    <property type="entry name" value="T2SSF"/>
    <property type="match status" value="2"/>
</dbReference>
<feature type="domain" description="Type II secretion system protein GspF" evidence="9">
    <location>
        <begin position="76"/>
        <end position="198"/>
    </location>
</feature>
<dbReference type="InterPro" id="IPR003004">
    <property type="entry name" value="GspF/PilC"/>
</dbReference>
<keyword evidence="3" id="KW-1003">Cell membrane</keyword>